<dbReference type="InterPro" id="IPR003675">
    <property type="entry name" value="Rce1/LyrA-like_dom"/>
</dbReference>
<dbReference type="Pfam" id="PF02517">
    <property type="entry name" value="Rce1-like"/>
    <property type="match status" value="1"/>
</dbReference>
<protein>
    <submittedName>
        <fullName evidence="3">CPBP family intramembrane metalloprotease</fullName>
    </submittedName>
</protein>
<evidence type="ECO:0000313" key="4">
    <source>
        <dbReference type="Proteomes" id="UP000322524"/>
    </source>
</evidence>
<dbReference type="GO" id="GO:0008237">
    <property type="term" value="F:metallopeptidase activity"/>
    <property type="evidence" value="ECO:0007669"/>
    <property type="project" value="UniProtKB-KW"/>
</dbReference>
<feature type="transmembrane region" description="Helical" evidence="1">
    <location>
        <begin position="203"/>
        <end position="223"/>
    </location>
</feature>
<dbReference type="OrthoDB" id="2194912at2"/>
<feature type="transmembrane region" description="Helical" evidence="1">
    <location>
        <begin position="84"/>
        <end position="109"/>
    </location>
</feature>
<reference evidence="3 4" key="1">
    <citation type="submission" date="2019-08" db="EMBL/GenBank/DDBJ databases">
        <title>Bacillus genomes from the desert of Cuatro Cienegas, Coahuila.</title>
        <authorList>
            <person name="Olmedo-Alvarez G."/>
        </authorList>
    </citation>
    <scope>NUCLEOTIDE SEQUENCE [LARGE SCALE GENOMIC DNA]</scope>
    <source>
        <strain evidence="3 4">CH28_1T</strain>
    </source>
</reference>
<dbReference type="PANTHER" id="PTHR36435:SF6">
    <property type="entry name" value="ABORTIVE INFECTION PROTEIN"/>
    <property type="match status" value="1"/>
</dbReference>
<keyword evidence="1" id="KW-1133">Transmembrane helix</keyword>
<dbReference type="GO" id="GO:0004175">
    <property type="term" value="F:endopeptidase activity"/>
    <property type="evidence" value="ECO:0007669"/>
    <property type="project" value="UniProtKB-ARBA"/>
</dbReference>
<accession>A0A5D4SLD8</accession>
<feature type="transmembrane region" description="Helical" evidence="1">
    <location>
        <begin position="121"/>
        <end position="142"/>
    </location>
</feature>
<dbReference type="PANTHER" id="PTHR36435">
    <property type="entry name" value="SLR1288 PROTEIN"/>
    <property type="match status" value="1"/>
</dbReference>
<evidence type="ECO:0000259" key="2">
    <source>
        <dbReference type="Pfam" id="PF02517"/>
    </source>
</evidence>
<comment type="caution">
    <text evidence="3">The sequence shown here is derived from an EMBL/GenBank/DDBJ whole genome shotgun (WGS) entry which is preliminary data.</text>
</comment>
<dbReference type="GO" id="GO:0006508">
    <property type="term" value="P:proteolysis"/>
    <property type="evidence" value="ECO:0007669"/>
    <property type="project" value="UniProtKB-KW"/>
</dbReference>
<feature type="transmembrane region" description="Helical" evidence="1">
    <location>
        <begin position="6"/>
        <end position="31"/>
    </location>
</feature>
<feature type="transmembrane region" description="Helical" evidence="1">
    <location>
        <begin position="182"/>
        <end position="197"/>
    </location>
</feature>
<dbReference type="RefSeq" id="WP_148990065.1">
    <property type="nucleotide sequence ID" value="NZ_VTEV01000012.1"/>
</dbReference>
<proteinExistence type="predicted"/>
<dbReference type="InterPro" id="IPR052710">
    <property type="entry name" value="CAAX_protease"/>
</dbReference>
<keyword evidence="3" id="KW-0378">Hydrolase</keyword>
<dbReference type="AlphaFoldDB" id="A0A5D4SLD8"/>
<feature type="domain" description="CAAX prenyl protease 2/Lysostaphin resistance protein A-like" evidence="2">
    <location>
        <begin position="128"/>
        <end position="214"/>
    </location>
</feature>
<gene>
    <name evidence="3" type="ORF">FZC76_20765</name>
</gene>
<dbReference type="EMBL" id="VTEV01000012">
    <property type="protein sequence ID" value="TYS62536.1"/>
    <property type="molecule type" value="Genomic_DNA"/>
</dbReference>
<dbReference type="GO" id="GO:0080120">
    <property type="term" value="P:CAAX-box protein maturation"/>
    <property type="evidence" value="ECO:0007669"/>
    <property type="project" value="UniProtKB-ARBA"/>
</dbReference>
<evidence type="ECO:0000313" key="3">
    <source>
        <dbReference type="EMBL" id="TYS62536.1"/>
    </source>
</evidence>
<evidence type="ECO:0000256" key="1">
    <source>
        <dbReference type="SAM" id="Phobius"/>
    </source>
</evidence>
<keyword evidence="1" id="KW-0472">Membrane</keyword>
<keyword evidence="3" id="KW-0482">Metalloprotease</keyword>
<organism evidence="3 4">
    <name type="scientific">Sutcliffiella horikoshii</name>
    <dbReference type="NCBI Taxonomy" id="79883"/>
    <lineage>
        <taxon>Bacteria</taxon>
        <taxon>Bacillati</taxon>
        <taxon>Bacillota</taxon>
        <taxon>Bacilli</taxon>
        <taxon>Bacillales</taxon>
        <taxon>Bacillaceae</taxon>
        <taxon>Sutcliffiella</taxon>
    </lineage>
</organism>
<feature type="transmembrane region" description="Helical" evidence="1">
    <location>
        <begin position="43"/>
        <end position="64"/>
    </location>
</feature>
<feature type="transmembrane region" description="Helical" evidence="1">
    <location>
        <begin position="154"/>
        <end position="175"/>
    </location>
</feature>
<keyword evidence="1" id="KW-0812">Transmembrane</keyword>
<name>A0A5D4SLD8_9BACI</name>
<sequence length="248" mass="28036">MTKNYWLVIITYVLMQLSGLLGYPLLIWLGVGEGMERATREPYLIGVWAFISFTVGLAIVAWILRNEWTKGDFRGETASIPKTVLWAAVGFPLALIGQAVAAQIELQIFGIQPGSENTQEIMGFVTAFPVMIFAVAVAGPILEEIIFRKIIFGAIYKKFNFAIALTVSSLLFAVVHQDFKHLLIYFVMGGIFAFLYVKTNRIIVPIIAHVAMNSFVVTVQYVFRDDIEEMMRQMEEMQKNLPNFISFF</sequence>
<dbReference type="STRING" id="79883.GCA_001636495_00259"/>
<dbReference type="Proteomes" id="UP000322524">
    <property type="component" value="Unassembled WGS sequence"/>
</dbReference>
<keyword evidence="3" id="KW-0645">Protease</keyword>